<dbReference type="KEGG" id="asa:ASA_2406"/>
<dbReference type="HOGENOM" id="CLU_1500460_0_0_6"/>
<reference evidence="2" key="1">
    <citation type="journal article" date="2008" name="BMC Genomics">
        <title>The genome of Aeromonas salmonicida subsp. salmonicida A449: insights into the evolution of a fish pathogen.</title>
        <authorList>
            <person name="Reith M.E."/>
            <person name="Singh R.K."/>
            <person name="Curtis B."/>
            <person name="Boyd J.M."/>
            <person name="Bouevitch A."/>
            <person name="Kimball J."/>
            <person name="Munholland J."/>
            <person name="Murphy C."/>
            <person name="Sarty D."/>
            <person name="Williams J."/>
            <person name="Nash J.H."/>
            <person name="Johnson S.C."/>
            <person name="Brown L.L."/>
        </authorList>
    </citation>
    <scope>NUCLEOTIDE SEQUENCE [LARGE SCALE GENOMIC DNA]</scope>
    <source>
        <strain evidence="2">A449</strain>
    </source>
</reference>
<dbReference type="Proteomes" id="UP000000225">
    <property type="component" value="Chromosome"/>
</dbReference>
<organism evidence="1 2">
    <name type="scientific">Aeromonas salmonicida (strain A449)</name>
    <dbReference type="NCBI Taxonomy" id="382245"/>
    <lineage>
        <taxon>Bacteria</taxon>
        <taxon>Pseudomonadati</taxon>
        <taxon>Pseudomonadota</taxon>
        <taxon>Gammaproteobacteria</taxon>
        <taxon>Aeromonadales</taxon>
        <taxon>Aeromonadaceae</taxon>
        <taxon>Aeromonas</taxon>
    </lineage>
</organism>
<dbReference type="AlphaFoldDB" id="A4SNH9"/>
<gene>
    <name evidence="1" type="ordered locus">ASA_2406</name>
</gene>
<dbReference type="eggNOG" id="ENOG5034BUS">
    <property type="taxonomic scope" value="Bacteria"/>
</dbReference>
<sequence>MTVCSPHPIHNGQGSKDSRNFNYLCTNIALTVFGYRPLEMLHLMRSGLPGFGLFVCSLLPSASMAAVRFDVPDYLLRLPQQTYQLIESNFNHLYQQTDFTPQITNSYFNRSDLYNFVGVPLAITPQAGFQLEVFGQLYNQSSQSYVHMSKDLSLYRMIRADVIGNPNDEVAIGLGLGIPLSARLTFKALLSSNEIPGYGAANYAIGFEWRY</sequence>
<accession>A4SNH9</accession>
<protein>
    <submittedName>
        <fullName evidence="1">Uncharacterized protein</fullName>
    </submittedName>
</protein>
<evidence type="ECO:0000313" key="1">
    <source>
        <dbReference type="EMBL" id="ABO90451.1"/>
    </source>
</evidence>
<dbReference type="EMBL" id="CP000644">
    <property type="protein sequence ID" value="ABO90451.1"/>
    <property type="molecule type" value="Genomic_DNA"/>
</dbReference>
<evidence type="ECO:0000313" key="2">
    <source>
        <dbReference type="Proteomes" id="UP000000225"/>
    </source>
</evidence>
<proteinExistence type="predicted"/>
<name>A4SNH9_AERS4</name>